<dbReference type="InterPro" id="IPR039425">
    <property type="entry name" value="RNA_pol_sigma-70-like"/>
</dbReference>
<dbReference type="SUPFAM" id="SSF88946">
    <property type="entry name" value="Sigma2 domain of RNA polymerase sigma factors"/>
    <property type="match status" value="1"/>
</dbReference>
<dbReference type="NCBIfam" id="TIGR02937">
    <property type="entry name" value="sigma70-ECF"/>
    <property type="match status" value="1"/>
</dbReference>
<dbReference type="AlphaFoldDB" id="A0A5C6RSJ9"/>
<evidence type="ECO:0000313" key="8">
    <source>
        <dbReference type="Proteomes" id="UP000321580"/>
    </source>
</evidence>
<feature type="domain" description="RNA polymerase sigma-70 region 2" evidence="5">
    <location>
        <begin position="26"/>
        <end position="91"/>
    </location>
</feature>
<dbReference type="InterPro" id="IPR013325">
    <property type="entry name" value="RNA_pol_sigma_r2"/>
</dbReference>
<evidence type="ECO:0000256" key="2">
    <source>
        <dbReference type="ARBA" id="ARBA00023015"/>
    </source>
</evidence>
<accession>A0A5C6RSJ9</accession>
<dbReference type="NCBIfam" id="TIGR02985">
    <property type="entry name" value="Sig70_bacteroi1"/>
    <property type="match status" value="1"/>
</dbReference>
<dbReference type="PANTHER" id="PTHR43133:SF46">
    <property type="entry name" value="RNA POLYMERASE SIGMA-70 FACTOR ECF SUBFAMILY"/>
    <property type="match status" value="1"/>
</dbReference>
<keyword evidence="2" id="KW-0805">Transcription regulation</keyword>
<dbReference type="InterPro" id="IPR013324">
    <property type="entry name" value="RNA_pol_sigma_r3/r4-like"/>
</dbReference>
<evidence type="ECO:0000313" key="7">
    <source>
        <dbReference type="EMBL" id="TXB64924.1"/>
    </source>
</evidence>
<dbReference type="InterPro" id="IPR014284">
    <property type="entry name" value="RNA_pol_sigma-70_dom"/>
</dbReference>
<dbReference type="Pfam" id="PF04542">
    <property type="entry name" value="Sigma70_r2"/>
    <property type="match status" value="1"/>
</dbReference>
<keyword evidence="4" id="KW-0804">Transcription</keyword>
<dbReference type="GO" id="GO:0016987">
    <property type="term" value="F:sigma factor activity"/>
    <property type="evidence" value="ECO:0007669"/>
    <property type="project" value="UniProtKB-KW"/>
</dbReference>
<gene>
    <name evidence="7" type="ORF">FRY97_06780</name>
</gene>
<comment type="caution">
    <text evidence="7">The sequence shown here is derived from an EMBL/GenBank/DDBJ whole genome shotgun (WGS) entry which is preliminary data.</text>
</comment>
<evidence type="ECO:0000256" key="4">
    <source>
        <dbReference type="ARBA" id="ARBA00023163"/>
    </source>
</evidence>
<reference evidence="7 8" key="1">
    <citation type="submission" date="2019-08" db="EMBL/GenBank/DDBJ databases">
        <title>Genome of Phaeodactylibacter luteus.</title>
        <authorList>
            <person name="Bowman J.P."/>
        </authorList>
    </citation>
    <scope>NUCLEOTIDE SEQUENCE [LARGE SCALE GENOMIC DNA]</scope>
    <source>
        <strain evidence="7 8">KCTC 42180</strain>
    </source>
</reference>
<organism evidence="7 8">
    <name type="scientific">Phaeodactylibacter luteus</name>
    <dbReference type="NCBI Taxonomy" id="1564516"/>
    <lineage>
        <taxon>Bacteria</taxon>
        <taxon>Pseudomonadati</taxon>
        <taxon>Bacteroidota</taxon>
        <taxon>Saprospiria</taxon>
        <taxon>Saprospirales</taxon>
        <taxon>Haliscomenobacteraceae</taxon>
        <taxon>Phaeodactylibacter</taxon>
    </lineage>
</organism>
<protein>
    <submittedName>
        <fullName evidence="7">RNA polymerase sigma-70 factor</fullName>
    </submittedName>
</protein>
<proteinExistence type="inferred from homology"/>
<dbReference type="InterPro" id="IPR013249">
    <property type="entry name" value="RNA_pol_sigma70_r4_t2"/>
</dbReference>
<dbReference type="CDD" id="cd06171">
    <property type="entry name" value="Sigma70_r4"/>
    <property type="match status" value="1"/>
</dbReference>
<evidence type="ECO:0000259" key="6">
    <source>
        <dbReference type="Pfam" id="PF08281"/>
    </source>
</evidence>
<dbReference type="InterPro" id="IPR007627">
    <property type="entry name" value="RNA_pol_sigma70_r2"/>
</dbReference>
<dbReference type="Gene3D" id="1.10.10.10">
    <property type="entry name" value="Winged helix-like DNA-binding domain superfamily/Winged helix DNA-binding domain"/>
    <property type="match status" value="1"/>
</dbReference>
<keyword evidence="3" id="KW-0731">Sigma factor</keyword>
<dbReference type="Pfam" id="PF08281">
    <property type="entry name" value="Sigma70_r4_2"/>
    <property type="match status" value="1"/>
</dbReference>
<sequence>MQQGTGDQELLRQLQRGEESAIEAVFRQHYAWVCRSVLRIIPDEGIAEDIAQDVFYELYRKRRDLNIQSSLKAYLRRAAVNRALNHLRDQKIRFAEEDAAPVQESYLAGAQQLIEAEQLQSRIDQAIDGLPARCRVIFVLSRFEELSYKEIAEHLDISPKTVENQIAKALRLLREALAAYLPALLLLLKAAQ</sequence>
<name>A0A5C6RSJ9_9BACT</name>
<evidence type="ECO:0000256" key="1">
    <source>
        <dbReference type="ARBA" id="ARBA00010641"/>
    </source>
</evidence>
<evidence type="ECO:0000259" key="5">
    <source>
        <dbReference type="Pfam" id="PF04542"/>
    </source>
</evidence>
<feature type="domain" description="RNA polymerase sigma factor 70 region 4 type 2" evidence="6">
    <location>
        <begin position="122"/>
        <end position="173"/>
    </location>
</feature>
<dbReference type="OrthoDB" id="665981at2"/>
<dbReference type="PANTHER" id="PTHR43133">
    <property type="entry name" value="RNA POLYMERASE ECF-TYPE SIGMA FACTO"/>
    <property type="match status" value="1"/>
</dbReference>
<dbReference type="GO" id="GO:0006352">
    <property type="term" value="P:DNA-templated transcription initiation"/>
    <property type="evidence" value="ECO:0007669"/>
    <property type="project" value="InterPro"/>
</dbReference>
<dbReference type="Gene3D" id="1.10.1740.10">
    <property type="match status" value="1"/>
</dbReference>
<evidence type="ECO:0000256" key="3">
    <source>
        <dbReference type="ARBA" id="ARBA00023082"/>
    </source>
</evidence>
<dbReference type="EMBL" id="VOOR01000010">
    <property type="protein sequence ID" value="TXB64924.1"/>
    <property type="molecule type" value="Genomic_DNA"/>
</dbReference>
<dbReference type="InterPro" id="IPR036388">
    <property type="entry name" value="WH-like_DNA-bd_sf"/>
</dbReference>
<dbReference type="InterPro" id="IPR014327">
    <property type="entry name" value="RNA_pol_sigma70_bacteroid"/>
</dbReference>
<dbReference type="RefSeq" id="WP_147166691.1">
    <property type="nucleotide sequence ID" value="NZ_VOOR01000010.1"/>
</dbReference>
<dbReference type="Proteomes" id="UP000321580">
    <property type="component" value="Unassembled WGS sequence"/>
</dbReference>
<dbReference type="SUPFAM" id="SSF88659">
    <property type="entry name" value="Sigma3 and sigma4 domains of RNA polymerase sigma factors"/>
    <property type="match status" value="1"/>
</dbReference>
<comment type="similarity">
    <text evidence="1">Belongs to the sigma-70 factor family. ECF subfamily.</text>
</comment>
<dbReference type="GO" id="GO:0003677">
    <property type="term" value="F:DNA binding"/>
    <property type="evidence" value="ECO:0007669"/>
    <property type="project" value="InterPro"/>
</dbReference>
<keyword evidence="8" id="KW-1185">Reference proteome</keyword>